<feature type="domain" description="Cyclic-phosphate processing Receiver" evidence="1">
    <location>
        <begin position="85"/>
        <end position="175"/>
    </location>
</feature>
<evidence type="ECO:0000313" key="2">
    <source>
        <dbReference type="EMBL" id="MDS1821641.1"/>
    </source>
</evidence>
<reference evidence="2" key="1">
    <citation type="submission" date="2023-06" db="EMBL/GenBank/DDBJ databases">
        <title>Genomic Diversity of Vibrio spp. and Metagenomic Analysis of Pathogens in Florida Gulf Coastal Waters Following Hurricane Ian.</title>
        <authorList>
            <person name="Brumfield K.D."/>
        </authorList>
    </citation>
    <scope>NUCLEOTIDE SEQUENCE</scope>
    <source>
        <strain evidence="2">WBS2B-138</strain>
    </source>
</reference>
<dbReference type="AlphaFoldDB" id="A0AAW8Q035"/>
<dbReference type="Proteomes" id="UP001253193">
    <property type="component" value="Unassembled WGS sequence"/>
</dbReference>
<dbReference type="InterPro" id="IPR046909">
    <property type="entry name" value="cREC_REC"/>
</dbReference>
<dbReference type="EMBL" id="JAUHGG010000003">
    <property type="protein sequence ID" value="MDS1821641.1"/>
    <property type="molecule type" value="Genomic_DNA"/>
</dbReference>
<gene>
    <name evidence="2" type="ORF">QX249_13285</name>
</gene>
<sequence length="190" mass="21469">MMTNVVFTKLKEALDNRASFSEIYGICKQYREYGIDSNLIYDYLYVAIRGKGYPPAHKEVICEILSSLSGRCDSDLSLEGAGVVNIYLDDLRETPDLFIRAYTPSETILLLSQYKHVGVLSLDHDLGDDRDIGTGYDVVNWVEEQVFTNESYIAPKQIMIHSDNSSGAFKMKLGLQNISRKIGRRISPWG</sequence>
<organism evidence="2 3">
    <name type="scientific">Vibrio parahaemolyticus</name>
    <dbReference type="NCBI Taxonomy" id="670"/>
    <lineage>
        <taxon>Bacteria</taxon>
        <taxon>Pseudomonadati</taxon>
        <taxon>Pseudomonadota</taxon>
        <taxon>Gammaproteobacteria</taxon>
        <taxon>Vibrionales</taxon>
        <taxon>Vibrionaceae</taxon>
        <taxon>Vibrio</taxon>
    </lineage>
</organism>
<name>A0AAW8Q035_VIBPH</name>
<dbReference type="RefSeq" id="WP_311020555.1">
    <property type="nucleotide sequence ID" value="NZ_JAUHGG010000003.1"/>
</dbReference>
<dbReference type="Pfam" id="PF20274">
    <property type="entry name" value="cREC_REC"/>
    <property type="match status" value="1"/>
</dbReference>
<evidence type="ECO:0000313" key="3">
    <source>
        <dbReference type="Proteomes" id="UP001253193"/>
    </source>
</evidence>
<evidence type="ECO:0000259" key="1">
    <source>
        <dbReference type="Pfam" id="PF20274"/>
    </source>
</evidence>
<accession>A0AAW8Q035</accession>
<comment type="caution">
    <text evidence="2">The sequence shown here is derived from an EMBL/GenBank/DDBJ whole genome shotgun (WGS) entry which is preliminary data.</text>
</comment>
<protein>
    <recommendedName>
        <fullName evidence="1">Cyclic-phosphate processing Receiver domain-containing protein</fullName>
    </recommendedName>
</protein>
<proteinExistence type="predicted"/>